<evidence type="ECO:0000313" key="2">
    <source>
        <dbReference type="EMBL" id="PWE16909.1"/>
    </source>
</evidence>
<dbReference type="OrthoDB" id="8455514at2"/>
<reference evidence="3" key="1">
    <citation type="submission" date="2018-05" db="EMBL/GenBank/DDBJ databases">
        <authorList>
            <person name="Liu B.-T."/>
        </authorList>
    </citation>
    <scope>NUCLEOTIDE SEQUENCE [LARGE SCALE GENOMIC DNA]</scope>
    <source>
        <strain evidence="3">WD6-1</strain>
    </source>
</reference>
<keyword evidence="1" id="KW-1133">Transmembrane helix</keyword>
<keyword evidence="1" id="KW-0472">Membrane</keyword>
<accession>A0A2U2BSD3</accession>
<dbReference type="AlphaFoldDB" id="A0A2U2BSD3"/>
<sequence>MAQAHRNRLLPWWIGGIIVLIADAFVAWQLFFCGCPGLPLAKALVVIVVPAVYLVLMYLTLTSQE</sequence>
<feature type="transmembrane region" description="Helical" evidence="1">
    <location>
        <begin position="12"/>
        <end position="31"/>
    </location>
</feature>
<dbReference type="Proteomes" id="UP000245168">
    <property type="component" value="Unassembled WGS sequence"/>
</dbReference>
<evidence type="ECO:0000313" key="3">
    <source>
        <dbReference type="Proteomes" id="UP000245168"/>
    </source>
</evidence>
<evidence type="ECO:0000256" key="1">
    <source>
        <dbReference type="SAM" id="Phobius"/>
    </source>
</evidence>
<keyword evidence="1" id="KW-0812">Transmembrane</keyword>
<feature type="transmembrane region" description="Helical" evidence="1">
    <location>
        <begin position="43"/>
        <end position="61"/>
    </location>
</feature>
<dbReference type="PROSITE" id="PS51257">
    <property type="entry name" value="PROKAR_LIPOPROTEIN"/>
    <property type="match status" value="1"/>
</dbReference>
<organism evidence="2 3">
    <name type="scientific">Marinicauda salina</name>
    <dbReference type="NCBI Taxonomy" id="2135793"/>
    <lineage>
        <taxon>Bacteria</taxon>
        <taxon>Pseudomonadati</taxon>
        <taxon>Pseudomonadota</taxon>
        <taxon>Alphaproteobacteria</taxon>
        <taxon>Maricaulales</taxon>
        <taxon>Maricaulaceae</taxon>
        <taxon>Marinicauda</taxon>
    </lineage>
</organism>
<protein>
    <submittedName>
        <fullName evidence="2">Uncharacterized protein</fullName>
    </submittedName>
</protein>
<name>A0A2U2BSD3_9PROT</name>
<comment type="caution">
    <text evidence="2">The sequence shown here is derived from an EMBL/GenBank/DDBJ whole genome shotgun (WGS) entry which is preliminary data.</text>
</comment>
<proteinExistence type="predicted"/>
<gene>
    <name evidence="2" type="ORF">DDZ18_09345</name>
</gene>
<dbReference type="RefSeq" id="WP_109253132.1">
    <property type="nucleotide sequence ID" value="NZ_QEXV01000004.1"/>
</dbReference>
<keyword evidence="3" id="KW-1185">Reference proteome</keyword>
<dbReference type="EMBL" id="QEXV01000004">
    <property type="protein sequence ID" value="PWE16909.1"/>
    <property type="molecule type" value="Genomic_DNA"/>
</dbReference>